<dbReference type="RefSeq" id="WP_290365675.1">
    <property type="nucleotide sequence ID" value="NZ_JAUFQU010000096.1"/>
</dbReference>
<dbReference type="EMBL" id="JAUFQU010000096">
    <property type="protein sequence ID" value="MDN3710572.1"/>
    <property type="molecule type" value="Genomic_DNA"/>
</dbReference>
<dbReference type="PANTHER" id="PTHR33408">
    <property type="entry name" value="TRANSPOSASE"/>
    <property type="match status" value="1"/>
</dbReference>
<sequence length="76" mass="8573">MQWLLQGLHPNYHSIADFRKINATALQNLFKLFVSFLKDVGLVGGKVIAVDGTKIRGNNSKKNNYNPKRSNATWIT</sequence>
<gene>
    <name evidence="1" type="ORF">QW060_27700</name>
</gene>
<evidence type="ECO:0000313" key="1">
    <source>
        <dbReference type="EMBL" id="MDN3710572.1"/>
    </source>
</evidence>
<evidence type="ECO:0000313" key="2">
    <source>
        <dbReference type="Proteomes" id="UP001242368"/>
    </source>
</evidence>
<comment type="caution">
    <text evidence="1">The sequence shown here is derived from an EMBL/GenBank/DDBJ whole genome shotgun (WGS) entry which is preliminary data.</text>
</comment>
<name>A0ABT8D591_9FLAO</name>
<evidence type="ECO:0008006" key="3">
    <source>
        <dbReference type="Google" id="ProtNLM"/>
    </source>
</evidence>
<dbReference type="Proteomes" id="UP001242368">
    <property type="component" value="Unassembled WGS sequence"/>
</dbReference>
<accession>A0ABT8D591</accession>
<organism evidence="1 2">
    <name type="scientific">Paenimyroides ceti</name>
    <dbReference type="NCBI Taxonomy" id="395087"/>
    <lineage>
        <taxon>Bacteria</taxon>
        <taxon>Pseudomonadati</taxon>
        <taxon>Bacteroidota</taxon>
        <taxon>Flavobacteriia</taxon>
        <taxon>Flavobacteriales</taxon>
        <taxon>Flavobacteriaceae</taxon>
        <taxon>Paenimyroides</taxon>
    </lineage>
</organism>
<protein>
    <recommendedName>
        <fullName evidence="3">Transposase</fullName>
    </recommendedName>
</protein>
<keyword evidence="2" id="KW-1185">Reference proteome</keyword>
<proteinExistence type="predicted"/>
<reference evidence="2" key="1">
    <citation type="journal article" date="2019" name="Int. J. Syst. Evol. Microbiol.">
        <title>The Global Catalogue of Microorganisms (GCM) 10K type strain sequencing project: providing services to taxonomists for standard genome sequencing and annotation.</title>
        <authorList>
            <consortium name="The Broad Institute Genomics Platform"/>
            <consortium name="The Broad Institute Genome Sequencing Center for Infectious Disease"/>
            <person name="Wu L."/>
            <person name="Ma J."/>
        </authorList>
    </citation>
    <scope>NUCLEOTIDE SEQUENCE [LARGE SCALE GENOMIC DNA]</scope>
    <source>
        <strain evidence="2">CECT 7184</strain>
    </source>
</reference>